<dbReference type="Pfam" id="PF05424">
    <property type="entry name" value="Duffy_binding"/>
    <property type="match status" value="1"/>
</dbReference>
<feature type="domain" description="Plasmodium falciparum erythrocyte membrane protein-1 N-terminal segment" evidence="2">
    <location>
        <begin position="1"/>
        <end position="35"/>
    </location>
</feature>
<reference evidence="4" key="1">
    <citation type="submission" date="2015-07" db="EMBL/GenBank/DDBJ databases">
        <title>Annotation of Plasmodium falciparum RAJ116.</title>
        <authorList>
            <consortium name="The Broad Institute Genome Sequencing Platform"/>
            <person name="Volkman S.K."/>
            <person name="Neafsey D.E."/>
            <person name="Dash A.P."/>
            <person name="Chitnis C.E."/>
            <person name="Hartl D.L."/>
            <person name="Young S.K."/>
            <person name="Zeng Q."/>
            <person name="Koehrsen M."/>
            <person name="Alvarado L."/>
            <person name="Berlin A."/>
            <person name="Borenstein D."/>
            <person name="Chapman S.B."/>
            <person name="Chen Z."/>
            <person name="Engels R."/>
            <person name="Freedman E."/>
            <person name="Gellesch M."/>
            <person name="Goldberg J."/>
            <person name="Griggs A."/>
            <person name="Gujja S."/>
            <person name="Heilman E.R."/>
            <person name="Heiman D.I."/>
            <person name="Howarth C."/>
            <person name="Jen D."/>
            <person name="Larson L."/>
            <person name="Mehta T."/>
            <person name="Neiman D."/>
            <person name="Park D."/>
            <person name="Pearson M."/>
            <person name="Roberts A."/>
            <person name="Saif S."/>
            <person name="Shea T."/>
            <person name="Shenoy N."/>
            <person name="Sisk P."/>
            <person name="Stolte C."/>
            <person name="Sykes S."/>
            <person name="Walk T."/>
            <person name="White J."/>
            <person name="Yandava C."/>
            <person name="Haas B."/>
            <person name="Henn M.R."/>
            <person name="Nusbaum C."/>
            <person name="Birren B."/>
        </authorList>
    </citation>
    <scope>NUCLEOTIDE SEQUENCE [LARGE SCALE GENOMIC DNA]</scope>
    <source>
        <strain evidence="4">RAJ116</strain>
    </source>
</reference>
<dbReference type="GO" id="GO:0046789">
    <property type="term" value="F:host cell surface receptor binding"/>
    <property type="evidence" value="ECO:0007669"/>
    <property type="project" value="InterPro"/>
</dbReference>
<dbReference type="Pfam" id="PF15447">
    <property type="entry name" value="NTS"/>
    <property type="match status" value="1"/>
</dbReference>
<sequence length="196" mass="22093">DAKELLDLIGQTVHAKVHSEALDHSKSELHGFLSKVVFSGGEKTKVFKECDIDKEFETNVSDGHNDPCEGRRGDRFSDTKGAECDRKKIEGSTNDTVGACAPLRRLSLCDTNLEHIDAEKIKNTHSLYVDVLLAAKYEGQSLVERHREYKKTHEDFKTNICDVLARSFADIGDIIRGKDLYLGNKKKSENKERKKN</sequence>
<evidence type="ECO:0000259" key="2">
    <source>
        <dbReference type="Pfam" id="PF15447"/>
    </source>
</evidence>
<feature type="non-terminal residue" evidence="3">
    <location>
        <position position="1"/>
    </location>
</feature>
<dbReference type="GO" id="GO:0016020">
    <property type="term" value="C:membrane"/>
    <property type="evidence" value="ECO:0007669"/>
    <property type="project" value="InterPro"/>
</dbReference>
<dbReference type="InterPro" id="IPR042202">
    <property type="entry name" value="Duffy-ag-bd_sf"/>
</dbReference>
<dbReference type="InterPro" id="IPR029210">
    <property type="entry name" value="PfEMP1_NTS"/>
</dbReference>
<name>A0A0L0CUV7_PLAFA</name>
<feature type="domain" description="Duffy-antigen binding" evidence="1">
    <location>
        <begin position="98"/>
        <end position="193"/>
    </location>
</feature>
<dbReference type="SUPFAM" id="SSF140924">
    <property type="entry name" value="Duffy binding domain-like"/>
    <property type="match status" value="1"/>
</dbReference>
<dbReference type="AlphaFoldDB" id="A0A0L0CUV7"/>
<protein>
    <submittedName>
        <fullName evidence="3">Variant-specific surface protein 1</fullName>
    </submittedName>
</protein>
<evidence type="ECO:0000313" key="4">
    <source>
        <dbReference type="Proteomes" id="UP000054566"/>
    </source>
</evidence>
<evidence type="ECO:0000259" key="1">
    <source>
        <dbReference type="Pfam" id="PF05424"/>
    </source>
</evidence>
<accession>A0A0L0CUV7</accession>
<dbReference type="InterPro" id="IPR008602">
    <property type="entry name" value="Duffy-antigen-binding"/>
</dbReference>
<evidence type="ECO:0000313" key="3">
    <source>
        <dbReference type="EMBL" id="KNC36083.1"/>
    </source>
</evidence>
<organism evidence="3 4">
    <name type="scientific">Plasmodium falciparum RAJ116</name>
    <dbReference type="NCBI Taxonomy" id="580058"/>
    <lineage>
        <taxon>Eukaryota</taxon>
        <taxon>Sar</taxon>
        <taxon>Alveolata</taxon>
        <taxon>Apicomplexa</taxon>
        <taxon>Aconoidasida</taxon>
        <taxon>Haemosporida</taxon>
        <taxon>Plasmodiidae</taxon>
        <taxon>Plasmodium</taxon>
        <taxon>Plasmodium (Laverania)</taxon>
    </lineage>
</organism>
<dbReference type="EMBL" id="GG664009">
    <property type="protein sequence ID" value="KNC36083.1"/>
    <property type="molecule type" value="Genomic_DNA"/>
</dbReference>
<dbReference type="Proteomes" id="UP000054566">
    <property type="component" value="Unassembled WGS sequence"/>
</dbReference>
<dbReference type="Gene3D" id="1.20.1310.20">
    <property type="entry name" value="Duffy-antigen binding domain"/>
    <property type="match status" value="1"/>
</dbReference>
<gene>
    <name evidence="3" type="ORF">PFLG_01383</name>
</gene>
<reference evidence="4" key="2">
    <citation type="submission" date="2015-07" db="EMBL/GenBank/DDBJ databases">
        <title>The genome sequence of Plasmodium falciparum RAJ116.</title>
        <authorList>
            <consortium name="The Broad Institute Genome Sequencing Platform"/>
            <person name="Volkman S.K."/>
            <person name="Neafsey D.E."/>
            <person name="Dash A.P."/>
            <person name="Chitnis C.E."/>
            <person name="Hartl D.L."/>
            <person name="Young S.K."/>
            <person name="Kodira C.D."/>
            <person name="Zeng Q."/>
            <person name="Koehrsen M."/>
            <person name="Godfrey P."/>
            <person name="Alvarado L."/>
            <person name="Berlin A."/>
            <person name="Borenstein D."/>
            <person name="Chen Z."/>
            <person name="Engels R."/>
            <person name="Freedman E."/>
            <person name="Gellesch M."/>
            <person name="Goldberg J."/>
            <person name="Griggs A."/>
            <person name="Gujja S."/>
            <person name="Heiman D."/>
            <person name="Hepburn T."/>
            <person name="Howarth C."/>
            <person name="Jen D."/>
            <person name="Larson L."/>
            <person name="Lewis B."/>
            <person name="Mehta T."/>
            <person name="Park D."/>
            <person name="Pearson M."/>
            <person name="Roberts A."/>
            <person name="Saif S."/>
            <person name="Shea T."/>
            <person name="Shenoy N."/>
            <person name="Sisk P."/>
            <person name="Stolte C."/>
            <person name="Sykes S."/>
            <person name="Walk T."/>
            <person name="White J."/>
            <person name="Yandava C."/>
            <person name="Wirth D.F."/>
            <person name="Nusbaum C."/>
            <person name="Birren B."/>
        </authorList>
    </citation>
    <scope>NUCLEOTIDE SEQUENCE [LARGE SCALE GENOMIC DNA]</scope>
    <source>
        <strain evidence="4">RAJ116</strain>
    </source>
</reference>
<dbReference type="OrthoDB" id="379270at2759"/>
<proteinExistence type="predicted"/>